<evidence type="ECO:0000256" key="2">
    <source>
        <dbReference type="SAM" id="MobiDB-lite"/>
    </source>
</evidence>
<dbReference type="EMBL" id="FNBZ01000002">
    <property type="protein sequence ID" value="SDF96034.1"/>
    <property type="molecule type" value="Genomic_DNA"/>
</dbReference>
<sequence>MANDGLNVSGGLMQSLKLRMHYQQSRQKILAENVANADSPGFRPVDLKPPSVDPARAGVALAQTNAGHMSLTSTNGGFDGTGAPRFETTPNGNAVNLEDEMLKVAQNQSDYQLAASLYSKGLGLMKIAIGKGR</sequence>
<evidence type="ECO:0000313" key="5">
    <source>
        <dbReference type="Proteomes" id="UP000199468"/>
    </source>
</evidence>
<accession>A0ABY0NR24</accession>
<proteinExistence type="predicted"/>
<dbReference type="InterPro" id="IPR001444">
    <property type="entry name" value="Flag_bb_rod_N"/>
</dbReference>
<keyword evidence="4" id="KW-0966">Cell projection</keyword>
<evidence type="ECO:0000313" key="4">
    <source>
        <dbReference type="EMBL" id="SDF96034.1"/>
    </source>
</evidence>
<reference evidence="4 5" key="1">
    <citation type="submission" date="2016-10" db="EMBL/GenBank/DDBJ databases">
        <authorList>
            <person name="Varghese N."/>
            <person name="Submissions S."/>
        </authorList>
    </citation>
    <scope>NUCLEOTIDE SEQUENCE [LARGE SCALE GENOMIC DNA]</scope>
    <source>
        <strain evidence="4 5">DSM 26672</strain>
    </source>
</reference>
<dbReference type="RefSeq" id="WP_091856530.1">
    <property type="nucleotide sequence ID" value="NZ_FNBZ01000002.1"/>
</dbReference>
<feature type="region of interest" description="Disordered" evidence="2">
    <location>
        <begin position="70"/>
        <end position="91"/>
    </location>
</feature>
<evidence type="ECO:0000259" key="3">
    <source>
        <dbReference type="Pfam" id="PF00460"/>
    </source>
</evidence>
<organism evidence="4 5">
    <name type="scientific">Bosea robiniae</name>
    <dbReference type="NCBI Taxonomy" id="1036780"/>
    <lineage>
        <taxon>Bacteria</taxon>
        <taxon>Pseudomonadati</taxon>
        <taxon>Pseudomonadota</taxon>
        <taxon>Alphaproteobacteria</taxon>
        <taxon>Hyphomicrobiales</taxon>
        <taxon>Boseaceae</taxon>
        <taxon>Bosea</taxon>
    </lineage>
</organism>
<gene>
    <name evidence="4" type="ORF">SAMN05421844_102485</name>
</gene>
<keyword evidence="5" id="KW-1185">Reference proteome</keyword>
<feature type="domain" description="Flagellar basal body rod protein N-terminal" evidence="3">
    <location>
        <begin position="20"/>
        <end position="43"/>
    </location>
</feature>
<dbReference type="Proteomes" id="UP000199468">
    <property type="component" value="Unassembled WGS sequence"/>
</dbReference>
<dbReference type="Pfam" id="PF00460">
    <property type="entry name" value="Flg_bb_rod"/>
    <property type="match status" value="1"/>
</dbReference>
<comment type="subcellular location">
    <subcellularLocation>
        <location evidence="1">Bacterial flagellum basal body</location>
    </subcellularLocation>
</comment>
<keyword evidence="4" id="KW-0282">Flagellum</keyword>
<evidence type="ECO:0000256" key="1">
    <source>
        <dbReference type="ARBA" id="ARBA00004117"/>
    </source>
</evidence>
<protein>
    <submittedName>
        <fullName evidence="4">Flagellar basal-body rod protein FlgB</fullName>
    </submittedName>
</protein>
<name>A0ABY0NR24_9HYPH</name>
<comment type="caution">
    <text evidence="4">The sequence shown here is derived from an EMBL/GenBank/DDBJ whole genome shotgun (WGS) entry which is preliminary data.</text>
</comment>
<keyword evidence="4" id="KW-0969">Cilium</keyword>